<dbReference type="PANTHER" id="PTHR37422">
    <property type="entry name" value="TEICHURONIC ACID BIOSYNTHESIS PROTEIN TUAE"/>
    <property type="match status" value="1"/>
</dbReference>
<dbReference type="RefSeq" id="WP_140844298.1">
    <property type="nucleotide sequence ID" value="NZ_RCZI01000004.1"/>
</dbReference>
<dbReference type="EMBL" id="RCZI01000004">
    <property type="protein sequence ID" value="TPG25782.1"/>
    <property type="molecule type" value="Genomic_DNA"/>
</dbReference>
<dbReference type="InterPro" id="IPR051533">
    <property type="entry name" value="WaaL-like"/>
</dbReference>
<feature type="transmembrane region" description="Helical" evidence="5">
    <location>
        <begin position="352"/>
        <end position="371"/>
    </location>
</feature>
<dbReference type="OrthoDB" id="9791675at2"/>
<feature type="transmembrane region" description="Helical" evidence="5">
    <location>
        <begin position="226"/>
        <end position="246"/>
    </location>
</feature>
<evidence type="ECO:0000256" key="4">
    <source>
        <dbReference type="ARBA" id="ARBA00023136"/>
    </source>
</evidence>
<protein>
    <submittedName>
        <fullName evidence="7">O-antigen ligase domain-containing protein</fullName>
    </submittedName>
</protein>
<dbReference type="InterPro" id="IPR007016">
    <property type="entry name" value="O-antigen_ligase-rel_domated"/>
</dbReference>
<keyword evidence="7" id="KW-0436">Ligase</keyword>
<evidence type="ECO:0000256" key="5">
    <source>
        <dbReference type="SAM" id="Phobius"/>
    </source>
</evidence>
<proteinExistence type="predicted"/>
<keyword evidence="2 5" id="KW-0812">Transmembrane</keyword>
<evidence type="ECO:0000256" key="3">
    <source>
        <dbReference type="ARBA" id="ARBA00022989"/>
    </source>
</evidence>
<evidence type="ECO:0000313" key="8">
    <source>
        <dbReference type="Proteomes" id="UP000319212"/>
    </source>
</evidence>
<feature type="transmembrane region" description="Helical" evidence="5">
    <location>
        <begin position="160"/>
        <end position="182"/>
    </location>
</feature>
<evidence type="ECO:0000256" key="1">
    <source>
        <dbReference type="ARBA" id="ARBA00004141"/>
    </source>
</evidence>
<comment type="caution">
    <text evidence="7">The sequence shown here is derived from an EMBL/GenBank/DDBJ whole genome shotgun (WGS) entry which is preliminary data.</text>
</comment>
<accession>A0A502DLZ1</accession>
<dbReference type="GO" id="GO:0016020">
    <property type="term" value="C:membrane"/>
    <property type="evidence" value="ECO:0007669"/>
    <property type="project" value="UniProtKB-SubCell"/>
</dbReference>
<feature type="transmembrane region" description="Helical" evidence="5">
    <location>
        <begin position="118"/>
        <end position="139"/>
    </location>
</feature>
<sequence length="397" mass="44272">MSLAKFRLLWAGGLSLFFFLNLDQFGFSLGVLPAPKYFAICAFVGTVVLFLPKLNLGRIIKNPLFIWMLFYFILSAISATFNYNSGFSEADFFKVISTCLYISAAWLVYSQTDEFNKFWVAILWVALLLSVASICVDYSQAGGSIFSAAGLGIEGRAAGLYLNPTIAAQTVSLILLCIFQRGARKTNFIASAIALIGITLTFSRGGLVAYVLVLVIVMWQRHHSRWLLLFFSVLFIAVVVGSDWLFEAVSSVISPENSNTAQRLSWAFGKASSDYIAEDARGQALSFGWDRFAEAPFIGGGIGFMSSWTTGVGTHNMILRNLVDYGLLGVFVFPLFLYVSMRSMQIKRIGRWLWLSAGLVVVLSMFSHDMLEQACFIFPWLAICQIRPKEKIFNDRR</sequence>
<evidence type="ECO:0000313" key="7">
    <source>
        <dbReference type="EMBL" id="TPG25782.1"/>
    </source>
</evidence>
<dbReference type="AlphaFoldDB" id="A0A502DLZ1"/>
<dbReference type="Proteomes" id="UP000319212">
    <property type="component" value="Unassembled WGS sequence"/>
</dbReference>
<comment type="subcellular location">
    <subcellularLocation>
        <location evidence="1">Membrane</location>
        <topology evidence="1">Multi-pass membrane protein</topology>
    </subcellularLocation>
</comment>
<dbReference type="GO" id="GO:0016874">
    <property type="term" value="F:ligase activity"/>
    <property type="evidence" value="ECO:0007669"/>
    <property type="project" value="UniProtKB-KW"/>
</dbReference>
<gene>
    <name evidence="7" type="ORF">EAH82_15285</name>
</gene>
<evidence type="ECO:0000256" key="2">
    <source>
        <dbReference type="ARBA" id="ARBA00022692"/>
    </source>
</evidence>
<organism evidence="7 8">
    <name type="scientific">Variovorax guangxiensis</name>
    <dbReference type="NCBI Taxonomy" id="1775474"/>
    <lineage>
        <taxon>Bacteria</taxon>
        <taxon>Pseudomonadati</taxon>
        <taxon>Pseudomonadota</taxon>
        <taxon>Betaproteobacteria</taxon>
        <taxon>Burkholderiales</taxon>
        <taxon>Comamonadaceae</taxon>
        <taxon>Variovorax</taxon>
    </lineage>
</organism>
<feature type="domain" description="O-antigen ligase-related" evidence="6">
    <location>
        <begin position="190"/>
        <end position="333"/>
    </location>
</feature>
<feature type="transmembrane region" description="Helical" evidence="5">
    <location>
        <begin position="34"/>
        <end position="52"/>
    </location>
</feature>
<feature type="transmembrane region" description="Helical" evidence="5">
    <location>
        <begin position="64"/>
        <end position="83"/>
    </location>
</feature>
<dbReference type="Pfam" id="PF04932">
    <property type="entry name" value="Wzy_C"/>
    <property type="match status" value="1"/>
</dbReference>
<dbReference type="PANTHER" id="PTHR37422:SF13">
    <property type="entry name" value="LIPOPOLYSACCHARIDE BIOSYNTHESIS PROTEIN PA4999-RELATED"/>
    <property type="match status" value="1"/>
</dbReference>
<reference evidence="7 8" key="1">
    <citation type="journal article" date="2019" name="Environ. Microbiol.">
        <title>Species interactions and distinct microbial communities in high Arctic permafrost affected cryosols are associated with the CH4 and CO2 gas fluxes.</title>
        <authorList>
            <person name="Altshuler I."/>
            <person name="Hamel J."/>
            <person name="Turney S."/>
            <person name="Magnuson E."/>
            <person name="Levesque R."/>
            <person name="Greer C."/>
            <person name="Whyte L.G."/>
        </authorList>
    </citation>
    <scope>NUCLEOTIDE SEQUENCE [LARGE SCALE GENOMIC DNA]</scope>
    <source>
        <strain evidence="7 8">S06.C</strain>
    </source>
</reference>
<feature type="transmembrane region" description="Helical" evidence="5">
    <location>
        <begin position="188"/>
        <end position="219"/>
    </location>
</feature>
<keyword evidence="3 5" id="KW-1133">Transmembrane helix</keyword>
<keyword evidence="4 5" id="KW-0472">Membrane</keyword>
<feature type="transmembrane region" description="Helical" evidence="5">
    <location>
        <begin position="322"/>
        <end position="340"/>
    </location>
</feature>
<evidence type="ECO:0000259" key="6">
    <source>
        <dbReference type="Pfam" id="PF04932"/>
    </source>
</evidence>
<name>A0A502DLZ1_9BURK</name>